<keyword evidence="2" id="KW-1185">Reference proteome</keyword>
<dbReference type="Proteomes" id="UP001163324">
    <property type="component" value="Chromosome 6"/>
</dbReference>
<gene>
    <name evidence="1" type="ORF">N3K66_006574</name>
</gene>
<organism evidence="1 2">
    <name type="scientific">Trichothecium roseum</name>
    <dbReference type="NCBI Taxonomy" id="47278"/>
    <lineage>
        <taxon>Eukaryota</taxon>
        <taxon>Fungi</taxon>
        <taxon>Dikarya</taxon>
        <taxon>Ascomycota</taxon>
        <taxon>Pezizomycotina</taxon>
        <taxon>Sordariomycetes</taxon>
        <taxon>Hypocreomycetidae</taxon>
        <taxon>Hypocreales</taxon>
        <taxon>Hypocreales incertae sedis</taxon>
        <taxon>Trichothecium</taxon>
    </lineage>
</organism>
<dbReference type="EMBL" id="CM047945">
    <property type="protein sequence ID" value="KAI9898214.1"/>
    <property type="molecule type" value="Genomic_DNA"/>
</dbReference>
<protein>
    <submittedName>
        <fullName evidence="1">Uncharacterized protein</fullName>
    </submittedName>
</protein>
<comment type="caution">
    <text evidence="1">The sequence shown here is derived from an EMBL/GenBank/DDBJ whole genome shotgun (WGS) entry which is preliminary data.</text>
</comment>
<reference evidence="1" key="1">
    <citation type="submission" date="2022-10" db="EMBL/GenBank/DDBJ databases">
        <title>Complete Genome of Trichothecium roseum strain YXFP-22015, a Plant Pathogen Isolated from Citrus.</title>
        <authorList>
            <person name="Wang Y."/>
            <person name="Zhu L."/>
        </authorList>
    </citation>
    <scope>NUCLEOTIDE SEQUENCE</scope>
    <source>
        <strain evidence="1">YXFP-22015</strain>
    </source>
</reference>
<sequence length="348" mass="40201">MHFTALALAALSAGSAVAGYYPKELDHKDYFFQELSVHGAEKYRQCPSGKGFPVPHNPDKKKDLTEYEVCKHLGKFADELERIYYEIEGVKSYGHDSKNKHDHEDSYHRGRSYEKIVEQIYLLEFQLDLFDTEIDLSSLDICWDCAQESQIACCYRNYAEALIRVLIVLSEHVRRLDGENAKYIITAINSLRAADYTFVYELVRRMQCEEYEREIMKKEGAVDGSTAHSIREAFALYVSTPYITGDDFKGPRCKDVSPIQHKEHRPYKKYLPEHFPRPCPSHDIPHSICPVEKPDCPFRPHKPHHPHKPFPTTKKPCPPKPTHGHGHGHHHPKPKPCPKPIFHIYGDE</sequence>
<name>A0ACC0UVV8_9HYPO</name>
<proteinExistence type="predicted"/>
<evidence type="ECO:0000313" key="2">
    <source>
        <dbReference type="Proteomes" id="UP001163324"/>
    </source>
</evidence>
<evidence type="ECO:0000313" key="1">
    <source>
        <dbReference type="EMBL" id="KAI9898214.1"/>
    </source>
</evidence>
<accession>A0ACC0UVV8</accession>